<evidence type="ECO:0000313" key="3">
    <source>
        <dbReference type="Proteomes" id="UP000749559"/>
    </source>
</evidence>
<dbReference type="Proteomes" id="UP000749559">
    <property type="component" value="Unassembled WGS sequence"/>
</dbReference>
<keyword evidence="1" id="KW-0812">Transmembrane</keyword>
<name>A0A8S4NAD2_OWEFU</name>
<evidence type="ECO:0000256" key="1">
    <source>
        <dbReference type="SAM" id="Phobius"/>
    </source>
</evidence>
<proteinExistence type="predicted"/>
<accession>A0A8S4NAD2</accession>
<protein>
    <submittedName>
        <fullName evidence="2">Uncharacterized protein</fullName>
    </submittedName>
</protein>
<keyword evidence="1" id="KW-1133">Transmembrane helix</keyword>
<keyword evidence="3" id="KW-1185">Reference proteome</keyword>
<reference evidence="2" key="1">
    <citation type="submission" date="2022-03" db="EMBL/GenBank/DDBJ databases">
        <authorList>
            <person name="Martin C."/>
        </authorList>
    </citation>
    <scope>NUCLEOTIDE SEQUENCE</scope>
</reference>
<sequence length="112" mass="12691">NLLVDPDDTDFWIASTTVATTDENVQRTQTGGVSNGLELYICIPMGIIAFILLVIGFVYILIIRKKRQVKGEDDYEDTMYQRTSKMPAFVTNPVYNSKHVPVQSRRLPEIPV</sequence>
<keyword evidence="1" id="KW-0472">Membrane</keyword>
<feature type="non-terminal residue" evidence="2">
    <location>
        <position position="112"/>
    </location>
</feature>
<organism evidence="2 3">
    <name type="scientific">Owenia fusiformis</name>
    <name type="common">Polychaete worm</name>
    <dbReference type="NCBI Taxonomy" id="6347"/>
    <lineage>
        <taxon>Eukaryota</taxon>
        <taxon>Metazoa</taxon>
        <taxon>Spiralia</taxon>
        <taxon>Lophotrochozoa</taxon>
        <taxon>Annelida</taxon>
        <taxon>Polychaeta</taxon>
        <taxon>Sedentaria</taxon>
        <taxon>Canalipalpata</taxon>
        <taxon>Sabellida</taxon>
        <taxon>Oweniida</taxon>
        <taxon>Oweniidae</taxon>
        <taxon>Owenia</taxon>
    </lineage>
</organism>
<feature type="transmembrane region" description="Helical" evidence="1">
    <location>
        <begin position="37"/>
        <end position="62"/>
    </location>
</feature>
<evidence type="ECO:0000313" key="2">
    <source>
        <dbReference type="EMBL" id="CAH1778149.1"/>
    </source>
</evidence>
<gene>
    <name evidence="2" type="ORF">OFUS_LOCUS5112</name>
</gene>
<feature type="non-terminal residue" evidence="2">
    <location>
        <position position="1"/>
    </location>
</feature>
<dbReference type="EMBL" id="CAIIXF020000002">
    <property type="protein sequence ID" value="CAH1778149.1"/>
    <property type="molecule type" value="Genomic_DNA"/>
</dbReference>
<dbReference type="AlphaFoldDB" id="A0A8S4NAD2"/>
<comment type="caution">
    <text evidence="2">The sequence shown here is derived from an EMBL/GenBank/DDBJ whole genome shotgun (WGS) entry which is preliminary data.</text>
</comment>